<keyword evidence="1" id="KW-0472">Membrane</keyword>
<comment type="caution">
    <text evidence="2">The sequence shown here is derived from an EMBL/GenBank/DDBJ whole genome shotgun (WGS) entry which is preliminary data.</text>
</comment>
<sequence>MVSTKPSKGYILISLAVALVLLGLLLVPLGLLTWKNATRKTSETQALQALYLAEGGVEQAIAHIRLSPLVPLFAAQPILICRTSSPCTPSSPDYVGRYCFSTGSLGGSACSATRSLAGGKVRWTIDAVGEERGGITRRLRWVYNATDGMVEQRMVDP</sequence>
<proteinExistence type="predicted"/>
<keyword evidence="1" id="KW-0812">Transmembrane</keyword>
<dbReference type="Proteomes" id="UP000266089">
    <property type="component" value="Unassembled WGS sequence"/>
</dbReference>
<organism evidence="2 3">
    <name type="scientific">Meiothermus taiwanensis</name>
    <dbReference type="NCBI Taxonomy" id="172827"/>
    <lineage>
        <taxon>Bacteria</taxon>
        <taxon>Thermotogati</taxon>
        <taxon>Deinococcota</taxon>
        <taxon>Deinococci</taxon>
        <taxon>Thermales</taxon>
        <taxon>Thermaceae</taxon>
        <taxon>Meiothermus</taxon>
    </lineage>
</organism>
<evidence type="ECO:0000313" key="3">
    <source>
        <dbReference type="Proteomes" id="UP000266089"/>
    </source>
</evidence>
<protein>
    <recommendedName>
        <fullName evidence="4">Type 4 fimbrial biogenesis protein PilX N-terminal domain-containing protein</fullName>
    </recommendedName>
</protein>
<keyword evidence="1" id="KW-1133">Transmembrane helix</keyword>
<name>A0A399DZJ1_9DEIN</name>
<gene>
    <name evidence="2" type="ORF">Mcate_02296</name>
</gene>
<evidence type="ECO:0008006" key="4">
    <source>
        <dbReference type="Google" id="ProtNLM"/>
    </source>
</evidence>
<dbReference type="OrthoDB" id="33043at2"/>
<reference evidence="2 3" key="1">
    <citation type="submission" date="2018-08" db="EMBL/GenBank/DDBJ databases">
        <title>Meiothermus cateniformans JCM 15151 genome sequencing project.</title>
        <authorList>
            <person name="Da Costa M.S."/>
            <person name="Albuquerque L."/>
            <person name="Raposo P."/>
            <person name="Froufe H.J.C."/>
            <person name="Barroso C.S."/>
            <person name="Egas C."/>
        </authorList>
    </citation>
    <scope>NUCLEOTIDE SEQUENCE [LARGE SCALE GENOMIC DNA]</scope>
    <source>
        <strain evidence="2 3">JCM 15151</strain>
    </source>
</reference>
<accession>A0A399DZJ1</accession>
<dbReference type="EMBL" id="QWKX01000071">
    <property type="protein sequence ID" value="RIH75332.1"/>
    <property type="molecule type" value="Genomic_DNA"/>
</dbReference>
<dbReference type="RefSeq" id="WP_043983163.1">
    <property type="nucleotide sequence ID" value="NZ_JBHSXZ010000001.1"/>
</dbReference>
<feature type="transmembrane region" description="Helical" evidence="1">
    <location>
        <begin position="12"/>
        <end position="34"/>
    </location>
</feature>
<evidence type="ECO:0000313" key="2">
    <source>
        <dbReference type="EMBL" id="RIH75332.1"/>
    </source>
</evidence>
<evidence type="ECO:0000256" key="1">
    <source>
        <dbReference type="SAM" id="Phobius"/>
    </source>
</evidence>
<dbReference type="AlphaFoldDB" id="A0A399DZJ1"/>